<dbReference type="PROSITE" id="PS51192">
    <property type="entry name" value="HELICASE_ATP_BIND_1"/>
    <property type="match status" value="1"/>
</dbReference>
<dbReference type="AlphaFoldDB" id="A0A1T4PGJ5"/>
<dbReference type="SMART" id="SM00487">
    <property type="entry name" value="DEXDc"/>
    <property type="match status" value="1"/>
</dbReference>
<dbReference type="GO" id="GO:0005524">
    <property type="term" value="F:ATP binding"/>
    <property type="evidence" value="ECO:0007669"/>
    <property type="project" value="UniProtKB-KW"/>
</dbReference>
<keyword evidence="11" id="KW-1185">Reference proteome</keyword>
<evidence type="ECO:0000256" key="6">
    <source>
        <dbReference type="PROSITE-ProRule" id="PRU00552"/>
    </source>
</evidence>
<gene>
    <name evidence="10" type="ORF">SAMN02745174_01913</name>
</gene>
<evidence type="ECO:0000256" key="5">
    <source>
        <dbReference type="ARBA" id="ARBA00038437"/>
    </source>
</evidence>
<reference evidence="10 11" key="1">
    <citation type="submission" date="2017-02" db="EMBL/GenBank/DDBJ databases">
        <authorList>
            <person name="Peterson S.W."/>
        </authorList>
    </citation>
    <scope>NUCLEOTIDE SEQUENCE [LARGE SCALE GENOMIC DNA]</scope>
    <source>
        <strain evidence="10 11">ATCC 700028</strain>
    </source>
</reference>
<dbReference type="InterPro" id="IPR027417">
    <property type="entry name" value="P-loop_NTPase"/>
</dbReference>
<dbReference type="Proteomes" id="UP000191153">
    <property type="component" value="Unassembled WGS sequence"/>
</dbReference>
<dbReference type="OrthoDB" id="9805696at2"/>
<dbReference type="PROSITE" id="PS51195">
    <property type="entry name" value="Q_MOTIF"/>
    <property type="match status" value="1"/>
</dbReference>
<dbReference type="STRING" id="180163.SAMN02745174_01913"/>
<protein>
    <submittedName>
        <fullName evidence="10">Superfamily II DNA and RNA helicase</fullName>
    </submittedName>
</protein>
<evidence type="ECO:0000259" key="7">
    <source>
        <dbReference type="PROSITE" id="PS51192"/>
    </source>
</evidence>
<dbReference type="InterPro" id="IPR044742">
    <property type="entry name" value="DEAD/DEAH_RhlB"/>
</dbReference>
<sequence>MKTFNELNINKELIEKLKKQGIKNPTPIQEESIPYIKNKKDLIGEAQTGTGKTLAFLLPILENLEKNNKMIQTLILTPTRELAIQISEVIESLNKDNHYKYLTIYGGKDISNQIEDLKQGIQIIIGTPGRILDHIKRKTIDLSKIKTLVLDEADQMIFLGFKNEVEEIIPKLAKKRQTLCFSATMDSSVKKLAYKITNNPISIKIESEEKILDNINQFLIKTIDRQKRDMLCQILNKTNPFMGIIFCRTKVRVDALEKVLSERGYSCQKIHSDIIQSKREKIIKAFKNAEFQYLVATDVASRGLDINGVTHVYNFDIPENVETYIHRIGRTGRAGEKGETYMFVDPKDTVQLQEIEKEIKMEIPRLELEHISNTECNYELPKLKYNKKIKTTSKKK</sequence>
<dbReference type="InterPro" id="IPR050079">
    <property type="entry name" value="DEAD_box_RNA_helicase"/>
</dbReference>
<evidence type="ECO:0000259" key="8">
    <source>
        <dbReference type="PROSITE" id="PS51194"/>
    </source>
</evidence>
<dbReference type="PROSITE" id="PS51194">
    <property type="entry name" value="HELICASE_CTER"/>
    <property type="match status" value="1"/>
</dbReference>
<dbReference type="Gene3D" id="3.40.50.300">
    <property type="entry name" value="P-loop containing nucleotide triphosphate hydrolases"/>
    <property type="match status" value="2"/>
</dbReference>
<proteinExistence type="inferred from homology"/>
<dbReference type="GO" id="GO:0005829">
    <property type="term" value="C:cytosol"/>
    <property type="evidence" value="ECO:0007669"/>
    <property type="project" value="TreeGrafter"/>
</dbReference>
<name>A0A1T4PGJ5_9FUSO</name>
<evidence type="ECO:0000256" key="4">
    <source>
        <dbReference type="ARBA" id="ARBA00022840"/>
    </source>
</evidence>
<dbReference type="InterPro" id="IPR014001">
    <property type="entry name" value="Helicase_ATP-bd"/>
</dbReference>
<dbReference type="GO" id="GO:0003724">
    <property type="term" value="F:RNA helicase activity"/>
    <property type="evidence" value="ECO:0007669"/>
    <property type="project" value="InterPro"/>
</dbReference>
<comment type="similarity">
    <text evidence="5">Belongs to the DEAD box helicase family.</text>
</comment>
<dbReference type="EMBL" id="FUWX01000014">
    <property type="protein sequence ID" value="SJZ90685.1"/>
    <property type="molecule type" value="Genomic_DNA"/>
</dbReference>
<dbReference type="SMART" id="SM00490">
    <property type="entry name" value="HELICc"/>
    <property type="match status" value="1"/>
</dbReference>
<dbReference type="GO" id="GO:0016787">
    <property type="term" value="F:hydrolase activity"/>
    <property type="evidence" value="ECO:0007669"/>
    <property type="project" value="UniProtKB-KW"/>
</dbReference>
<dbReference type="InterPro" id="IPR011545">
    <property type="entry name" value="DEAD/DEAH_box_helicase_dom"/>
</dbReference>
<dbReference type="PANTHER" id="PTHR47959:SF1">
    <property type="entry name" value="ATP-DEPENDENT RNA HELICASE DBPA"/>
    <property type="match status" value="1"/>
</dbReference>
<dbReference type="CDD" id="cd00268">
    <property type="entry name" value="DEADc"/>
    <property type="match status" value="1"/>
</dbReference>
<organism evidence="10 11">
    <name type="scientific">Cetobacterium ceti</name>
    <dbReference type="NCBI Taxonomy" id="180163"/>
    <lineage>
        <taxon>Bacteria</taxon>
        <taxon>Fusobacteriati</taxon>
        <taxon>Fusobacteriota</taxon>
        <taxon>Fusobacteriia</taxon>
        <taxon>Fusobacteriales</taxon>
        <taxon>Fusobacteriaceae</taxon>
        <taxon>Cetobacterium</taxon>
    </lineage>
</organism>
<evidence type="ECO:0000313" key="10">
    <source>
        <dbReference type="EMBL" id="SJZ90685.1"/>
    </source>
</evidence>
<dbReference type="InterPro" id="IPR014014">
    <property type="entry name" value="RNA_helicase_DEAD_Q_motif"/>
</dbReference>
<dbReference type="CDD" id="cd18787">
    <property type="entry name" value="SF2_C_DEAD"/>
    <property type="match status" value="1"/>
</dbReference>
<dbReference type="InterPro" id="IPR001650">
    <property type="entry name" value="Helicase_C-like"/>
</dbReference>
<evidence type="ECO:0000256" key="2">
    <source>
        <dbReference type="ARBA" id="ARBA00022801"/>
    </source>
</evidence>
<evidence type="ECO:0000259" key="9">
    <source>
        <dbReference type="PROSITE" id="PS51195"/>
    </source>
</evidence>
<feature type="short sequence motif" description="Q motif" evidence="6">
    <location>
        <begin position="2"/>
        <end position="30"/>
    </location>
</feature>
<feature type="domain" description="DEAD-box RNA helicase Q" evidence="9">
    <location>
        <begin position="2"/>
        <end position="30"/>
    </location>
</feature>
<evidence type="ECO:0000256" key="1">
    <source>
        <dbReference type="ARBA" id="ARBA00022741"/>
    </source>
</evidence>
<evidence type="ECO:0000313" key="11">
    <source>
        <dbReference type="Proteomes" id="UP000191153"/>
    </source>
</evidence>
<accession>A0A1T4PGJ5</accession>
<dbReference type="RefSeq" id="WP_078694377.1">
    <property type="nucleotide sequence ID" value="NZ_FUWX01000014.1"/>
</dbReference>
<keyword evidence="2" id="KW-0378">Hydrolase</keyword>
<dbReference type="PANTHER" id="PTHR47959">
    <property type="entry name" value="ATP-DEPENDENT RNA HELICASE RHLE-RELATED"/>
    <property type="match status" value="1"/>
</dbReference>
<dbReference type="Pfam" id="PF00270">
    <property type="entry name" value="DEAD"/>
    <property type="match status" value="1"/>
</dbReference>
<keyword evidence="3 10" id="KW-0347">Helicase</keyword>
<evidence type="ECO:0000256" key="3">
    <source>
        <dbReference type="ARBA" id="ARBA00022806"/>
    </source>
</evidence>
<dbReference type="Pfam" id="PF00271">
    <property type="entry name" value="Helicase_C"/>
    <property type="match status" value="1"/>
</dbReference>
<feature type="domain" description="Helicase C-terminal" evidence="8">
    <location>
        <begin position="230"/>
        <end position="374"/>
    </location>
</feature>
<dbReference type="SUPFAM" id="SSF52540">
    <property type="entry name" value="P-loop containing nucleoside triphosphate hydrolases"/>
    <property type="match status" value="1"/>
</dbReference>
<keyword evidence="4" id="KW-0067">ATP-binding</keyword>
<dbReference type="GO" id="GO:0003676">
    <property type="term" value="F:nucleic acid binding"/>
    <property type="evidence" value="ECO:0007669"/>
    <property type="project" value="InterPro"/>
</dbReference>
<feature type="domain" description="Helicase ATP-binding" evidence="7">
    <location>
        <begin position="33"/>
        <end position="203"/>
    </location>
</feature>
<keyword evidence="1" id="KW-0547">Nucleotide-binding</keyword>